<dbReference type="RefSeq" id="WP_073305141.1">
    <property type="nucleotide sequence ID" value="NZ_FRAW01000023.1"/>
</dbReference>
<comment type="similarity">
    <text evidence="2 6">Belongs to the transposase mutator family.</text>
</comment>
<protein>
    <recommendedName>
        <fullName evidence="6">Mutator family transposase</fullName>
    </recommendedName>
</protein>
<keyword evidence="3 6" id="KW-0815">Transposition</keyword>
<keyword evidence="9" id="KW-1185">Reference proteome</keyword>
<keyword evidence="6" id="KW-0814">Transposable element</keyword>
<gene>
    <name evidence="8" type="ORF">SAMN05720469_12315</name>
</gene>
<evidence type="ECO:0000256" key="1">
    <source>
        <dbReference type="ARBA" id="ARBA00002190"/>
    </source>
</evidence>
<dbReference type="GO" id="GO:0003677">
    <property type="term" value="F:DNA binding"/>
    <property type="evidence" value="ECO:0007669"/>
    <property type="project" value="UniProtKB-UniRule"/>
</dbReference>
<evidence type="ECO:0000256" key="4">
    <source>
        <dbReference type="ARBA" id="ARBA00023125"/>
    </source>
</evidence>
<name>A0A1M6WBE7_9BACT</name>
<evidence type="ECO:0000256" key="5">
    <source>
        <dbReference type="ARBA" id="ARBA00023172"/>
    </source>
</evidence>
<dbReference type="NCBIfam" id="NF033543">
    <property type="entry name" value="transpos_IS256"/>
    <property type="match status" value="1"/>
</dbReference>
<feature type="compositionally biased region" description="Basic and acidic residues" evidence="7">
    <location>
        <begin position="50"/>
        <end position="63"/>
    </location>
</feature>
<keyword evidence="5 6" id="KW-0233">DNA recombination</keyword>
<dbReference type="AlphaFoldDB" id="A0A1M6WBE7"/>
<dbReference type="GO" id="GO:0004803">
    <property type="term" value="F:transposase activity"/>
    <property type="evidence" value="ECO:0007669"/>
    <property type="project" value="UniProtKB-UniRule"/>
</dbReference>
<evidence type="ECO:0000313" key="8">
    <source>
        <dbReference type="EMBL" id="SHK91070.1"/>
    </source>
</evidence>
<evidence type="ECO:0000313" key="9">
    <source>
        <dbReference type="Proteomes" id="UP000184275"/>
    </source>
</evidence>
<dbReference type="GO" id="GO:0006313">
    <property type="term" value="P:DNA transposition"/>
    <property type="evidence" value="ECO:0007669"/>
    <property type="project" value="UniProtKB-UniRule"/>
</dbReference>
<evidence type="ECO:0000256" key="7">
    <source>
        <dbReference type="SAM" id="MobiDB-lite"/>
    </source>
</evidence>
<accession>A0A1M6WBE7</accession>
<evidence type="ECO:0000256" key="2">
    <source>
        <dbReference type="ARBA" id="ARBA00010961"/>
    </source>
</evidence>
<dbReference type="PANTHER" id="PTHR33217:SF8">
    <property type="entry name" value="MUTATOR FAMILY TRANSPOSASE"/>
    <property type="match status" value="1"/>
</dbReference>
<keyword evidence="4 6" id="KW-0238">DNA-binding</keyword>
<dbReference type="InterPro" id="IPR001207">
    <property type="entry name" value="Transposase_mutator"/>
</dbReference>
<organism evidence="8 9">
    <name type="scientific">Fibrobacter intestinalis</name>
    <dbReference type="NCBI Taxonomy" id="28122"/>
    <lineage>
        <taxon>Bacteria</taxon>
        <taxon>Pseudomonadati</taxon>
        <taxon>Fibrobacterota</taxon>
        <taxon>Fibrobacteria</taxon>
        <taxon>Fibrobacterales</taxon>
        <taxon>Fibrobacteraceae</taxon>
        <taxon>Fibrobacter</taxon>
    </lineage>
</organism>
<proteinExistence type="inferred from homology"/>
<dbReference type="Proteomes" id="UP000184275">
    <property type="component" value="Unassembled WGS sequence"/>
</dbReference>
<evidence type="ECO:0000256" key="6">
    <source>
        <dbReference type="RuleBase" id="RU365089"/>
    </source>
</evidence>
<evidence type="ECO:0000256" key="3">
    <source>
        <dbReference type="ARBA" id="ARBA00022578"/>
    </source>
</evidence>
<dbReference type="PANTHER" id="PTHR33217">
    <property type="entry name" value="TRANSPOSASE FOR INSERTION SEQUENCE ELEMENT IS1081"/>
    <property type="match status" value="1"/>
</dbReference>
<sequence>MTNEELDSVMAKAKEQFKKGEPLFGKNGAFHFMLEEFLNKALDAEMDDHLAENKGNGGKDRRNGKMRKTVQSEYGPIEVETPRDRDGSFEPEVVKKRETILAEGLSDKIISLYATGQSTRDISKFIEENYGSSISAETISHITDKVWPEIQSWRNRSLEDVYPIVWLDAIHYKVKDEKGAVVSRAIYNVLGVDRHGFKDLLGMYVSQSEGANFWLSVLTDLKNRGVKDILIACIDGLKGFPDAINAEFPETDVQLCIVHQIRNSLKYVASKNQKEFLVDLKLVYQAKTLEKAVMELESLAAKWNEKYPIVVRSWQENWPNLSRYFQYTEDIRRLIYTTNTVEGYHRQVRKVTKTKGMFTSDDSLIKLVYLAYRNIRKKWTMPLANWSLIAQQLCIRFEDWFKIL</sequence>
<comment type="function">
    <text evidence="1 6">Required for the transposition of the insertion element.</text>
</comment>
<reference evidence="9" key="1">
    <citation type="submission" date="2016-11" db="EMBL/GenBank/DDBJ databases">
        <authorList>
            <person name="Varghese N."/>
            <person name="Submissions S."/>
        </authorList>
    </citation>
    <scope>NUCLEOTIDE SEQUENCE [LARGE SCALE GENOMIC DNA]</scope>
    <source>
        <strain evidence="9">UWOS</strain>
    </source>
</reference>
<dbReference type="Pfam" id="PF00872">
    <property type="entry name" value="Transposase_mut"/>
    <property type="match status" value="1"/>
</dbReference>
<dbReference type="EMBL" id="FRAW01000023">
    <property type="protein sequence ID" value="SHK91070.1"/>
    <property type="molecule type" value="Genomic_DNA"/>
</dbReference>
<feature type="region of interest" description="Disordered" evidence="7">
    <location>
        <begin position="50"/>
        <end position="70"/>
    </location>
</feature>